<dbReference type="EMBL" id="QYTW02000003">
    <property type="protein sequence ID" value="RST60703.1"/>
    <property type="molecule type" value="Genomic_DNA"/>
</dbReference>
<name>A0A429XCK6_SIMTE</name>
<evidence type="ECO:0000313" key="4">
    <source>
        <dbReference type="Proteomes" id="UP000680670"/>
    </source>
</evidence>
<protein>
    <submittedName>
        <fullName evidence="2">Uncharacterized protein</fullName>
    </submittedName>
</protein>
<accession>A0A429XCK6</accession>
<dbReference type="OrthoDB" id="2619200at2"/>
<evidence type="ECO:0000313" key="1">
    <source>
        <dbReference type="EMBL" id="GIN94756.1"/>
    </source>
</evidence>
<dbReference type="RefSeq" id="WP_120116090.1">
    <property type="nucleotide sequence ID" value="NZ_BORI01000007.1"/>
</dbReference>
<dbReference type="EMBL" id="BORJ01000001">
    <property type="protein sequence ID" value="GIN94756.1"/>
    <property type="molecule type" value="Genomic_DNA"/>
</dbReference>
<dbReference type="AlphaFoldDB" id="A0A429XCK6"/>
<reference evidence="1 4" key="2">
    <citation type="submission" date="2021-03" db="EMBL/GenBank/DDBJ databases">
        <title>Antimicrobial resistance genes in bacteria isolated from Japanese honey, and their potential for conferring macrolide and lincosamide resistance in the American foulbrood pathogen Paenibacillus larvae.</title>
        <authorList>
            <person name="Okamoto M."/>
            <person name="Kumagai M."/>
            <person name="Kanamori H."/>
            <person name="Takamatsu D."/>
        </authorList>
    </citation>
    <scope>NUCLEOTIDE SEQUENCE [LARGE SCALE GENOMIC DNA]</scope>
    <source>
        <strain evidence="1 4">J6TS1</strain>
    </source>
</reference>
<evidence type="ECO:0000313" key="2">
    <source>
        <dbReference type="EMBL" id="RST60703.1"/>
    </source>
</evidence>
<organism evidence="2 3">
    <name type="scientific">Siminovitchia terrae</name>
    <name type="common">Bacillus terrae</name>
    <dbReference type="NCBI Taxonomy" id="1914933"/>
    <lineage>
        <taxon>Bacteria</taxon>
        <taxon>Bacillati</taxon>
        <taxon>Bacillota</taxon>
        <taxon>Bacilli</taxon>
        <taxon>Bacillales</taxon>
        <taxon>Bacillaceae</taxon>
        <taxon>Siminovitchia</taxon>
    </lineage>
</organism>
<dbReference type="Proteomes" id="UP000287296">
    <property type="component" value="Unassembled WGS sequence"/>
</dbReference>
<comment type="caution">
    <text evidence="2">The sequence shown here is derived from an EMBL/GenBank/DDBJ whole genome shotgun (WGS) entry which is preliminary data.</text>
</comment>
<keyword evidence="4" id="KW-1185">Reference proteome</keyword>
<evidence type="ECO:0000313" key="3">
    <source>
        <dbReference type="Proteomes" id="UP000287296"/>
    </source>
</evidence>
<proteinExistence type="predicted"/>
<dbReference type="Proteomes" id="UP000680670">
    <property type="component" value="Unassembled WGS sequence"/>
</dbReference>
<reference evidence="2 3" key="1">
    <citation type="submission" date="2018-12" db="EMBL/GenBank/DDBJ databases">
        <authorList>
            <person name="Sun L."/>
            <person name="Chen Z."/>
        </authorList>
    </citation>
    <scope>NUCLEOTIDE SEQUENCE [LARGE SCALE GENOMIC DNA]</scope>
    <source>
        <strain evidence="2 3">LMG 29736</strain>
    </source>
</reference>
<gene>
    <name evidence="2" type="ORF">D5F11_004960</name>
    <name evidence="1" type="ORF">J6TS1_06260</name>
</gene>
<sequence>MNEEYNNAQDNSNPLYNGIINALQLMRPAAVLGIKGLMELGEKTKTLTAYAREEFEDLVAEAQFERMKQQIDEEQKE</sequence>